<organism evidence="2 3">
    <name type="scientific">Flaviflagellibacter deserti</name>
    <dbReference type="NCBI Taxonomy" id="2267266"/>
    <lineage>
        <taxon>Bacteria</taxon>
        <taxon>Pseudomonadati</taxon>
        <taxon>Pseudomonadota</taxon>
        <taxon>Alphaproteobacteria</taxon>
        <taxon>Hyphomicrobiales</taxon>
        <taxon>Flaviflagellibacter</taxon>
    </lineage>
</organism>
<name>A0ABV9Z4N2_9HYPH</name>
<evidence type="ECO:0000313" key="3">
    <source>
        <dbReference type="Proteomes" id="UP001595796"/>
    </source>
</evidence>
<feature type="transmembrane region" description="Helical" evidence="1">
    <location>
        <begin position="84"/>
        <end position="103"/>
    </location>
</feature>
<keyword evidence="1" id="KW-0472">Membrane</keyword>
<sequence length="149" mass="15497">MTILLRLFLIPVGYFGAVFMSASLIAAIEWIRAYGPVADDAAALAATTIVVVTDWIFLFAIIGYAAALPSLVVVALAEITAQRSALFFCGAGLAVAFAVSRIMDVGGDNPAVPHEPSIIAAAGLAGGLAYWVSSGRWSGFRRPVEPVKG</sequence>
<dbReference type="Proteomes" id="UP001595796">
    <property type="component" value="Unassembled WGS sequence"/>
</dbReference>
<dbReference type="RefSeq" id="WP_114957797.1">
    <property type="nucleotide sequence ID" value="NZ_JBHSJF010000008.1"/>
</dbReference>
<comment type="caution">
    <text evidence="2">The sequence shown here is derived from an EMBL/GenBank/DDBJ whole genome shotgun (WGS) entry which is preliminary data.</text>
</comment>
<feature type="transmembrane region" description="Helical" evidence="1">
    <location>
        <begin position="55"/>
        <end position="77"/>
    </location>
</feature>
<evidence type="ECO:0000313" key="2">
    <source>
        <dbReference type="EMBL" id="MFC5069890.1"/>
    </source>
</evidence>
<protein>
    <submittedName>
        <fullName evidence="2">Uncharacterized protein</fullName>
    </submittedName>
</protein>
<proteinExistence type="predicted"/>
<dbReference type="EMBL" id="JBHSJF010000008">
    <property type="protein sequence ID" value="MFC5069890.1"/>
    <property type="molecule type" value="Genomic_DNA"/>
</dbReference>
<feature type="transmembrane region" description="Helical" evidence="1">
    <location>
        <begin position="115"/>
        <end position="132"/>
    </location>
</feature>
<keyword evidence="1" id="KW-1133">Transmembrane helix</keyword>
<evidence type="ECO:0000256" key="1">
    <source>
        <dbReference type="SAM" id="Phobius"/>
    </source>
</evidence>
<keyword evidence="1" id="KW-0812">Transmembrane</keyword>
<keyword evidence="3" id="KW-1185">Reference proteome</keyword>
<feature type="transmembrane region" description="Helical" evidence="1">
    <location>
        <begin position="12"/>
        <end position="35"/>
    </location>
</feature>
<reference evidence="3" key="1">
    <citation type="journal article" date="2019" name="Int. J. Syst. Evol. Microbiol.">
        <title>The Global Catalogue of Microorganisms (GCM) 10K type strain sequencing project: providing services to taxonomists for standard genome sequencing and annotation.</title>
        <authorList>
            <consortium name="The Broad Institute Genomics Platform"/>
            <consortium name="The Broad Institute Genome Sequencing Center for Infectious Disease"/>
            <person name="Wu L."/>
            <person name="Ma J."/>
        </authorList>
    </citation>
    <scope>NUCLEOTIDE SEQUENCE [LARGE SCALE GENOMIC DNA]</scope>
    <source>
        <strain evidence="3">CGMCC 1.16444</strain>
    </source>
</reference>
<accession>A0ABV9Z4N2</accession>
<gene>
    <name evidence="2" type="ORF">ACFPFW_17885</name>
</gene>